<protein>
    <submittedName>
        <fullName evidence="3">Uncharacterized protein</fullName>
    </submittedName>
</protein>
<evidence type="ECO:0000256" key="2">
    <source>
        <dbReference type="SAM" id="MobiDB-lite"/>
    </source>
</evidence>
<feature type="coiled-coil region" evidence="1">
    <location>
        <begin position="451"/>
        <end position="537"/>
    </location>
</feature>
<dbReference type="OMA" id="CESERKQ"/>
<gene>
    <name evidence="3" type="ORF">CBR_g22922</name>
</gene>
<evidence type="ECO:0000313" key="4">
    <source>
        <dbReference type="Proteomes" id="UP000265515"/>
    </source>
</evidence>
<organism evidence="3 4">
    <name type="scientific">Chara braunii</name>
    <name type="common">Braun's stonewort</name>
    <dbReference type="NCBI Taxonomy" id="69332"/>
    <lineage>
        <taxon>Eukaryota</taxon>
        <taxon>Viridiplantae</taxon>
        <taxon>Streptophyta</taxon>
        <taxon>Charophyceae</taxon>
        <taxon>Charales</taxon>
        <taxon>Characeae</taxon>
        <taxon>Chara</taxon>
    </lineage>
</organism>
<accession>A0A388L320</accession>
<feature type="coiled-coil region" evidence="1">
    <location>
        <begin position="113"/>
        <end position="182"/>
    </location>
</feature>
<feature type="coiled-coil region" evidence="1">
    <location>
        <begin position="874"/>
        <end position="974"/>
    </location>
</feature>
<dbReference type="EMBL" id="BFEA01000251">
    <property type="protein sequence ID" value="GBG76704.1"/>
    <property type="molecule type" value="Genomic_DNA"/>
</dbReference>
<proteinExistence type="predicted"/>
<feature type="region of interest" description="Disordered" evidence="2">
    <location>
        <begin position="1172"/>
        <end position="1196"/>
    </location>
</feature>
<feature type="compositionally biased region" description="Basic and acidic residues" evidence="2">
    <location>
        <begin position="1176"/>
        <end position="1187"/>
    </location>
</feature>
<keyword evidence="4" id="KW-1185">Reference proteome</keyword>
<comment type="caution">
    <text evidence="3">The sequence shown here is derived from an EMBL/GenBank/DDBJ whole genome shotgun (WGS) entry which is preliminary data.</text>
</comment>
<feature type="coiled-coil region" evidence="1">
    <location>
        <begin position="748"/>
        <end position="779"/>
    </location>
</feature>
<sequence>MKNWTRPCIPHRRNCRKLANPDKDELEQRLETLAARFTMAEDSRRHVELNHELLMEKVCAKKEETKWLELEIEEWKKRLEDREAKLKCEIEGETLHQQLRAKDEALTGKELVIMEMKTVVEKTEKAREDMESALKTNVNQVNSMSCEFKEYGTKKTEMEDVITKLQSKLMDTERRERQTRSEMELVFRSLERACEAGGKRDESVQGTRDNHLVMDAEVQQPPCANTLMVTTSINAENVLELGEVAHKAYELGIRGWQEKSCMMEKVIGELQTQLAESEKLEKLAWEQVEESCRELDEVRMTMNIEGDSDSVKEAAEALESLRQKVQECESERKQVREELERLEAEALDMEGKLEERSEEIDMLRKKCEGYECVLAITEGSVKELQARLTTVEEERDELLESMRDEKVAMEELDRVMKKGGEREDILRVKVDELRNEVVAKVIVERSLRDTLASLGNGLQETRASLKEFKEEVLTKREAVAQAEEMAVRLVELDMEKASKEEEIIMVREEASSLQVCIDHAVEALGQARAQMELLEKRMLAREKCLVEGEDVMARVERERNELAMIAGDQLALIAQLQEDVQVIAHKIIQMGEVIVRLRKRLEEEEFKANIAAEKSLMLEDKVEQLEATVEEKSSRLELMNDKILQMEEDVEELTYLRKDKEKMEQLFNKACMELTEVQMELQNARITSAELQWRMQGLERLAVVQRKDNLTQLKDEQIIPMRALYVKAALLRDAALLTDELKDGRELVEIIRTRLEKTNVELEELKKDILERKQEASKLVNGTEGEGSISGKCLSEGLLQSRLRVMREDMKQKNEGWGEKDVMDLREAQEREVFLESRMAPMQRDINLRESDLQRESAKVERCRKELEIVRMDVKRKDDEIRKLTEMVQQLARVSRKRRQSEAERFEQQKLLADLGDALLMLEAKAVQAEEKRLARKRKFKAITWAMDELKQESEMMKQQIEKLKEEVERKALEEIMKDHEITLWLSERKEYEAENESTSLKGVSDEVGRKEGRYAAWPHGADMRRRPIDKVMASEALKTAELESVKQKLRYSHEMTQLMAEEVEEKRGIILKLEEEKELAQSRTQKYRQLREAEDRCLSHGEESEELKANICVSGEVLELQERQREELVRDCDRLQEEIDCIGKKLGKGTEERELLRRQVAELEARVQVLDAGEEERSRRRGKPEEREEQLESPVSATVAAGALHADKEHAQAQEQMERLFEGNAALTKDLAVAQSMVESQMASISKLEDVLQKKPHNTRVMEAAAGEKRRGMLLTKVSMRRAISMDMTLTPAVICETDEGDVTVVEPQFGMKLVPFVGRREMERKIKQMELELSEEREEKRRQVMALTDKLGQTKAELTEAQRQTETLLAKCEKTGVMLMRLAEEEKLFFARLKELQEFYNGMILGEAGVLGGEGDEEAGGGGDYVMNAFAAEVIPLRARITELEMKLAMESSMRDETMHTDDVGDCPWFGDWSKHGPVYDNKGSSSLSRRKEGDGIAG</sequence>
<name>A0A388L320_CHABU</name>
<evidence type="ECO:0000256" key="1">
    <source>
        <dbReference type="SAM" id="Coils"/>
    </source>
</evidence>
<evidence type="ECO:0000313" key="3">
    <source>
        <dbReference type="EMBL" id="GBG76704.1"/>
    </source>
</evidence>
<feature type="coiled-coil region" evidence="1">
    <location>
        <begin position="594"/>
        <end position="656"/>
    </location>
</feature>
<dbReference type="Gramene" id="GBG76704">
    <property type="protein sequence ID" value="GBG76704"/>
    <property type="gene ID" value="CBR_g22922"/>
</dbReference>
<dbReference type="Proteomes" id="UP000265515">
    <property type="component" value="Unassembled WGS sequence"/>
</dbReference>
<reference evidence="3 4" key="1">
    <citation type="journal article" date="2018" name="Cell">
        <title>The Chara Genome: Secondary Complexity and Implications for Plant Terrestrialization.</title>
        <authorList>
            <person name="Nishiyama T."/>
            <person name="Sakayama H."/>
            <person name="Vries J.D."/>
            <person name="Buschmann H."/>
            <person name="Saint-Marcoux D."/>
            <person name="Ullrich K.K."/>
            <person name="Haas F.B."/>
            <person name="Vanderstraeten L."/>
            <person name="Becker D."/>
            <person name="Lang D."/>
            <person name="Vosolsobe S."/>
            <person name="Rombauts S."/>
            <person name="Wilhelmsson P.K.I."/>
            <person name="Janitza P."/>
            <person name="Kern R."/>
            <person name="Heyl A."/>
            <person name="Rumpler F."/>
            <person name="Villalobos L.I.A.C."/>
            <person name="Clay J.M."/>
            <person name="Skokan R."/>
            <person name="Toyoda A."/>
            <person name="Suzuki Y."/>
            <person name="Kagoshima H."/>
            <person name="Schijlen E."/>
            <person name="Tajeshwar N."/>
            <person name="Catarino B."/>
            <person name="Hetherington A.J."/>
            <person name="Saltykova A."/>
            <person name="Bonnot C."/>
            <person name="Breuninger H."/>
            <person name="Symeonidi A."/>
            <person name="Radhakrishnan G.V."/>
            <person name="Van Nieuwerburgh F."/>
            <person name="Deforce D."/>
            <person name="Chang C."/>
            <person name="Karol K.G."/>
            <person name="Hedrich R."/>
            <person name="Ulvskov P."/>
            <person name="Glockner G."/>
            <person name="Delwiche C.F."/>
            <person name="Petrasek J."/>
            <person name="Van de Peer Y."/>
            <person name="Friml J."/>
            <person name="Beilby M."/>
            <person name="Dolan L."/>
            <person name="Kohara Y."/>
            <person name="Sugano S."/>
            <person name="Fujiyama A."/>
            <person name="Delaux P.-M."/>
            <person name="Quint M."/>
            <person name="TheiBen G."/>
            <person name="Hagemann M."/>
            <person name="Harholt J."/>
            <person name="Dunand C."/>
            <person name="Zachgo S."/>
            <person name="Langdale J."/>
            <person name="Maumus F."/>
            <person name="Straeten D.V.D."/>
            <person name="Gould S.B."/>
            <person name="Rensing S.A."/>
        </authorList>
    </citation>
    <scope>NUCLEOTIDE SEQUENCE [LARGE SCALE GENOMIC DNA]</scope>
    <source>
        <strain evidence="3 4">S276</strain>
    </source>
</reference>
<feature type="coiled-coil region" evidence="1">
    <location>
        <begin position="1321"/>
        <end position="1373"/>
    </location>
</feature>
<dbReference type="OrthoDB" id="2132119at2759"/>
<feature type="coiled-coil region" evidence="1">
    <location>
        <begin position="311"/>
        <end position="401"/>
    </location>
</feature>
<keyword evidence="1" id="KW-0175">Coiled coil</keyword>
<feature type="coiled-coil region" evidence="1">
    <location>
        <begin position="23"/>
        <end position="85"/>
    </location>
</feature>